<evidence type="ECO:0000256" key="1">
    <source>
        <dbReference type="ARBA" id="ARBA00010759"/>
    </source>
</evidence>
<protein>
    <recommendedName>
        <fullName evidence="2">Peptide deformylase</fullName>
        <shortName evidence="2">PDF</shortName>
        <ecNumber evidence="2">3.5.1.88</ecNumber>
    </recommendedName>
    <alternativeName>
        <fullName evidence="2">Polypeptide deformylase</fullName>
    </alternativeName>
</protein>
<dbReference type="RefSeq" id="WP_210117467.1">
    <property type="nucleotide sequence ID" value="NZ_CP054257.1"/>
</dbReference>
<evidence type="ECO:0000313" key="4">
    <source>
        <dbReference type="EMBL" id="QTQ12756.1"/>
    </source>
</evidence>
<dbReference type="PANTHER" id="PTHR10458:SF22">
    <property type="entry name" value="PEPTIDE DEFORMYLASE"/>
    <property type="match status" value="1"/>
</dbReference>
<dbReference type="InterPro" id="IPR023635">
    <property type="entry name" value="Peptide_deformylase"/>
</dbReference>
<keyword evidence="3" id="KW-0175">Coiled coil</keyword>
<dbReference type="PIRSF" id="PIRSF004749">
    <property type="entry name" value="Pep_def"/>
    <property type="match status" value="1"/>
</dbReference>
<dbReference type="EMBL" id="CP054257">
    <property type="protein sequence ID" value="QTQ12756.1"/>
    <property type="molecule type" value="Genomic_DNA"/>
</dbReference>
<keyword evidence="2" id="KW-0408">Iron</keyword>
<dbReference type="Gene3D" id="3.90.45.10">
    <property type="entry name" value="Peptide deformylase"/>
    <property type="match status" value="1"/>
</dbReference>
<accession>A0A975F1K2</accession>
<dbReference type="PANTHER" id="PTHR10458">
    <property type="entry name" value="PEPTIDE DEFORMYLASE"/>
    <property type="match status" value="1"/>
</dbReference>
<organism evidence="4 5">
    <name type="scientific">Treponema parvum</name>
    <dbReference type="NCBI Taxonomy" id="138851"/>
    <lineage>
        <taxon>Bacteria</taxon>
        <taxon>Pseudomonadati</taxon>
        <taxon>Spirochaetota</taxon>
        <taxon>Spirochaetia</taxon>
        <taxon>Spirochaetales</taxon>
        <taxon>Treponemataceae</taxon>
        <taxon>Treponema</taxon>
    </lineage>
</organism>
<keyword evidence="2 4" id="KW-0378">Hydrolase</keyword>
<name>A0A975F1K2_9SPIR</name>
<dbReference type="Pfam" id="PF01327">
    <property type="entry name" value="Pep_deformylase"/>
    <property type="match status" value="1"/>
</dbReference>
<dbReference type="GO" id="GO:0006412">
    <property type="term" value="P:translation"/>
    <property type="evidence" value="ECO:0007669"/>
    <property type="project" value="UniProtKB-UniRule"/>
</dbReference>
<dbReference type="CDD" id="cd00487">
    <property type="entry name" value="Pep_deformylase"/>
    <property type="match status" value="1"/>
</dbReference>
<dbReference type="InterPro" id="IPR036821">
    <property type="entry name" value="Peptide_deformylase_sf"/>
</dbReference>
<gene>
    <name evidence="2 4" type="primary">def</name>
    <name evidence="4" type="ORF">HRI96_11445</name>
</gene>
<proteinExistence type="inferred from homology"/>
<dbReference type="HAMAP" id="MF_00163">
    <property type="entry name" value="Pep_deformylase"/>
    <property type="match status" value="1"/>
</dbReference>
<dbReference type="GO" id="GO:0046872">
    <property type="term" value="F:metal ion binding"/>
    <property type="evidence" value="ECO:0007669"/>
    <property type="project" value="UniProtKB-KW"/>
</dbReference>
<dbReference type="Proteomes" id="UP000671995">
    <property type="component" value="Chromosome"/>
</dbReference>
<keyword evidence="2" id="KW-0648">Protein biosynthesis</keyword>
<keyword evidence="2" id="KW-0479">Metal-binding</keyword>
<evidence type="ECO:0000256" key="2">
    <source>
        <dbReference type="HAMAP-Rule" id="MF_00163"/>
    </source>
</evidence>
<dbReference type="EC" id="3.5.1.88" evidence="2"/>
<dbReference type="PRINTS" id="PR01576">
    <property type="entry name" value="PDEFORMYLASE"/>
</dbReference>
<comment type="cofactor">
    <cofactor evidence="2">
        <name>Fe(2+)</name>
        <dbReference type="ChEBI" id="CHEBI:29033"/>
    </cofactor>
    <text evidence="2">Binds 1 Fe(2+) ion.</text>
</comment>
<evidence type="ECO:0000256" key="3">
    <source>
        <dbReference type="SAM" id="Coils"/>
    </source>
</evidence>
<feature type="binding site" evidence="2">
    <location>
        <position position="130"/>
    </location>
    <ligand>
        <name>Fe cation</name>
        <dbReference type="ChEBI" id="CHEBI:24875"/>
    </ligand>
</feature>
<feature type="active site" evidence="2">
    <location>
        <position position="131"/>
    </location>
</feature>
<comment type="similarity">
    <text evidence="1 2">Belongs to the polypeptide deformylase family.</text>
</comment>
<dbReference type="SUPFAM" id="SSF56420">
    <property type="entry name" value="Peptide deformylase"/>
    <property type="match status" value="1"/>
</dbReference>
<reference evidence="4" key="2">
    <citation type="journal article" date="2021" name="Microbiol. Resour. Announc.">
        <title>Complete Genome Sequences of Three Human Oral Treponema parvum Isolates.</title>
        <authorList>
            <person name="Zeng H."/>
            <person name="Watt R.M."/>
        </authorList>
    </citation>
    <scope>NUCLEOTIDE SEQUENCE</scope>
    <source>
        <strain evidence="4">ATCC 700773</strain>
    </source>
</reference>
<reference evidence="4" key="1">
    <citation type="submission" date="2020-05" db="EMBL/GenBank/DDBJ databases">
        <authorList>
            <person name="Zeng H."/>
            <person name="Chan Y.K."/>
            <person name="Watt R.M."/>
        </authorList>
    </citation>
    <scope>NUCLEOTIDE SEQUENCE</scope>
    <source>
        <strain evidence="4">ATCC 700773</strain>
    </source>
</reference>
<dbReference type="GO" id="GO:0042586">
    <property type="term" value="F:peptide deformylase activity"/>
    <property type="evidence" value="ECO:0007669"/>
    <property type="project" value="UniProtKB-UniRule"/>
</dbReference>
<feature type="binding site" evidence="2">
    <location>
        <position position="134"/>
    </location>
    <ligand>
        <name>Fe cation</name>
        <dbReference type="ChEBI" id="CHEBI:24875"/>
    </ligand>
</feature>
<evidence type="ECO:0000313" key="5">
    <source>
        <dbReference type="Proteomes" id="UP000671995"/>
    </source>
</evidence>
<comment type="function">
    <text evidence="2">Removes the formyl group from the N-terminal Met of newly synthesized proteins. Requires at least a dipeptide for an efficient rate of reaction. N-terminal L-methionine is a prerequisite for activity but the enzyme has broad specificity at other positions.</text>
</comment>
<dbReference type="AlphaFoldDB" id="A0A975F1K2"/>
<dbReference type="NCBIfam" id="TIGR00079">
    <property type="entry name" value="pept_deformyl"/>
    <property type="match status" value="1"/>
</dbReference>
<dbReference type="NCBIfam" id="NF001159">
    <property type="entry name" value="PRK00150.1-3"/>
    <property type="match status" value="1"/>
</dbReference>
<sequence length="195" mass="21907">MLRICKLGEEILRQKAKDVPEVTDEIRSLAEQMLETMINADGVGLAAPQVGLPLRMFVIMVDDNVRRVFINPQIISTSQEVCSYEEGCLSIPETYESIVRPKKVTVQALDESGKPFTLEADGLLARVIQHESDHLEGILFIDKGDKDFAEKIKQKFKIRAERSAQKQAQKKAKLNRINAKIAAKEAKKAEVTNRC</sequence>
<feature type="coiled-coil region" evidence="3">
    <location>
        <begin position="167"/>
        <end position="194"/>
    </location>
</feature>
<feature type="binding site" evidence="2">
    <location>
        <position position="88"/>
    </location>
    <ligand>
        <name>Fe cation</name>
        <dbReference type="ChEBI" id="CHEBI:24875"/>
    </ligand>
</feature>
<comment type="catalytic activity">
    <reaction evidence="2">
        <text>N-terminal N-formyl-L-methionyl-[peptide] + H2O = N-terminal L-methionyl-[peptide] + formate</text>
        <dbReference type="Rhea" id="RHEA:24420"/>
        <dbReference type="Rhea" id="RHEA-COMP:10639"/>
        <dbReference type="Rhea" id="RHEA-COMP:10640"/>
        <dbReference type="ChEBI" id="CHEBI:15377"/>
        <dbReference type="ChEBI" id="CHEBI:15740"/>
        <dbReference type="ChEBI" id="CHEBI:49298"/>
        <dbReference type="ChEBI" id="CHEBI:64731"/>
        <dbReference type="EC" id="3.5.1.88"/>
    </reaction>
</comment>